<proteinExistence type="predicted"/>
<sequence>MNTTASQFFICEFKESVIKLIISAFPFLIASSFLISLSDNVEIESASLTFLINDNSAAGRLSSGISIDAELHPRKKIDRKSKLDIFVIVLKRG</sequence>
<reference evidence="1 2" key="1">
    <citation type="journal article" date="2013" name="J. Microbiol.">
        <title>Mucilaginibacter ginsenosidivorax sp. nov., with ginsenoside converting activity isolated from sediment.</title>
        <authorList>
            <person name="Kim J.K."/>
            <person name="Choi T.E."/>
            <person name="Liu Q.M."/>
            <person name="Park H.Y."/>
            <person name="Yi T.H."/>
            <person name="Yoon M.H."/>
            <person name="Kim S.C."/>
            <person name="Im W.T."/>
        </authorList>
    </citation>
    <scope>NUCLEOTIDE SEQUENCE [LARGE SCALE GENOMIC DNA]</scope>
    <source>
        <strain evidence="1 2">KHI28</strain>
    </source>
</reference>
<organism evidence="1 2">
    <name type="scientific">Mucilaginibacter ginsenosidivorax</name>
    <dbReference type="NCBI Taxonomy" id="862126"/>
    <lineage>
        <taxon>Bacteria</taxon>
        <taxon>Pseudomonadati</taxon>
        <taxon>Bacteroidota</taxon>
        <taxon>Sphingobacteriia</taxon>
        <taxon>Sphingobacteriales</taxon>
        <taxon>Sphingobacteriaceae</taxon>
        <taxon>Mucilaginibacter</taxon>
    </lineage>
</organism>
<name>A0A5B8W9Y6_9SPHI</name>
<dbReference type="AlphaFoldDB" id="A0A5B8W9Y6"/>
<dbReference type="KEGG" id="mgk:FSB76_25045"/>
<keyword evidence="2" id="KW-1185">Reference proteome</keyword>
<accession>A0A5B8W9Y6</accession>
<evidence type="ECO:0000313" key="1">
    <source>
        <dbReference type="EMBL" id="QEC79058.1"/>
    </source>
</evidence>
<evidence type="ECO:0000313" key="2">
    <source>
        <dbReference type="Proteomes" id="UP000321362"/>
    </source>
</evidence>
<dbReference type="EMBL" id="CP042437">
    <property type="protein sequence ID" value="QEC79058.1"/>
    <property type="molecule type" value="Genomic_DNA"/>
</dbReference>
<dbReference type="Proteomes" id="UP000321362">
    <property type="component" value="Chromosome"/>
</dbReference>
<gene>
    <name evidence="1" type="ORF">FSB76_25045</name>
</gene>
<protein>
    <submittedName>
        <fullName evidence="1">Uncharacterized protein</fullName>
    </submittedName>
</protein>
<dbReference type="RefSeq" id="WP_147058287.1">
    <property type="nucleotide sequence ID" value="NZ_CP042437.1"/>
</dbReference>